<feature type="region of interest" description="Disordered" evidence="1">
    <location>
        <begin position="1"/>
        <end position="67"/>
    </location>
</feature>
<feature type="region of interest" description="Disordered" evidence="1">
    <location>
        <begin position="255"/>
        <end position="282"/>
    </location>
</feature>
<sequence length="554" mass="62318">MNSNDEQQQQQQSDEDDSSLNRGRSRQDAKRSRRSLPEPDNVVPVVNALSPTFRDMPMQSRGPSLLAGQPALKIAKSALSPNYEGEAMPESSEQKLKATPQQQKPVSKVESQPSFGWDKSRICVENVQKLPMFFPKDMIQWEFSSEDLFDVLERISKQFRESSIQASLIHEPLSAKLQTCHENAELYLVFFNNPSGMVSMSLQRHKGDHIVANRFIRQLVDAAKGELSANDKDGSNVTVSAAAVEKVEEFLARCEKENSTAKTNDKDGDREEDQHHPFWNQTPDQMTESAVREVGGWLVDQPRRLDLRRQALEYLLALTDLKQTMRTTAIAISLIVLKGKVLTPVTSELKSHPEMIQSILLEVLLTRELSGDRAMLAEDATNNHDREKTSNTSNDVNLEIHPYFPEVDEDVIKAAADLPQHYTEFMNGLFNLALQILVQSLEVVACFPESFSSNGINMGNQLFEAASRGAYDKDLYHTLLSCVSHVESKLANGYLACKALRLLASDCPDIKDKIKIDKKAEEKIENALQVGLNRHTLLKEECHQLKQIAYQVTN</sequence>
<feature type="compositionally biased region" description="Low complexity" evidence="1">
    <location>
        <begin position="1"/>
        <end position="12"/>
    </location>
</feature>
<feature type="compositionally biased region" description="Basic and acidic residues" evidence="1">
    <location>
        <begin position="255"/>
        <end position="276"/>
    </location>
</feature>
<reference evidence="2" key="1">
    <citation type="submission" date="2021-01" db="EMBL/GenBank/DDBJ databases">
        <authorList>
            <person name="Corre E."/>
            <person name="Pelletier E."/>
            <person name="Niang G."/>
            <person name="Scheremetjew M."/>
            <person name="Finn R."/>
            <person name="Kale V."/>
            <person name="Holt S."/>
            <person name="Cochrane G."/>
            <person name="Meng A."/>
            <person name="Brown T."/>
            <person name="Cohen L."/>
        </authorList>
    </citation>
    <scope>NUCLEOTIDE SEQUENCE</scope>
    <source>
        <strain evidence="2">10249 10 AB</strain>
    </source>
</reference>
<organism evidence="2">
    <name type="scientific">Pseudo-nitzschia australis</name>
    <dbReference type="NCBI Taxonomy" id="44445"/>
    <lineage>
        <taxon>Eukaryota</taxon>
        <taxon>Sar</taxon>
        <taxon>Stramenopiles</taxon>
        <taxon>Ochrophyta</taxon>
        <taxon>Bacillariophyta</taxon>
        <taxon>Bacillariophyceae</taxon>
        <taxon>Bacillariophycidae</taxon>
        <taxon>Bacillariales</taxon>
        <taxon>Bacillariaceae</taxon>
        <taxon>Pseudo-nitzschia</taxon>
    </lineage>
</organism>
<evidence type="ECO:0000313" key="2">
    <source>
        <dbReference type="EMBL" id="CAE0730448.1"/>
    </source>
</evidence>
<dbReference type="AlphaFoldDB" id="A0A7S4AYR6"/>
<proteinExistence type="predicted"/>
<feature type="compositionally biased region" description="Polar residues" evidence="1">
    <location>
        <begin position="99"/>
        <end position="113"/>
    </location>
</feature>
<evidence type="ECO:0000256" key="1">
    <source>
        <dbReference type="SAM" id="MobiDB-lite"/>
    </source>
</evidence>
<accession>A0A7S4AYR6</accession>
<name>A0A7S4AYR6_9STRA</name>
<gene>
    <name evidence="2" type="ORF">PAUS00366_LOCUS23234</name>
</gene>
<dbReference type="EMBL" id="HBIX01035497">
    <property type="protein sequence ID" value="CAE0730448.1"/>
    <property type="molecule type" value="Transcribed_RNA"/>
</dbReference>
<protein>
    <submittedName>
        <fullName evidence="2">Uncharacterized protein</fullName>
    </submittedName>
</protein>
<feature type="region of interest" description="Disordered" evidence="1">
    <location>
        <begin position="83"/>
        <end position="113"/>
    </location>
</feature>